<dbReference type="GO" id="GO:0004803">
    <property type="term" value="F:transposase activity"/>
    <property type="evidence" value="ECO:0007669"/>
    <property type="project" value="InterPro"/>
</dbReference>
<evidence type="ECO:0000256" key="1">
    <source>
        <dbReference type="ARBA" id="ARBA00009964"/>
    </source>
</evidence>
<dbReference type="Proteomes" id="UP001228563">
    <property type="component" value="Plasmid pEC1382-2"/>
</dbReference>
<dbReference type="Pfam" id="PF01527">
    <property type="entry name" value="HTH_Tnp_1"/>
    <property type="match status" value="1"/>
</dbReference>
<dbReference type="InterPro" id="IPR048020">
    <property type="entry name" value="Transpos_IS3"/>
</dbReference>
<dbReference type="Gene3D" id="3.30.420.10">
    <property type="entry name" value="Ribonuclease H-like superfamily/Ribonuclease H"/>
    <property type="match status" value="1"/>
</dbReference>
<geneLocation type="plasmid" evidence="4 5">
    <name>pEC1382-2</name>
</geneLocation>
<dbReference type="SUPFAM" id="SSF46689">
    <property type="entry name" value="Homeodomain-like"/>
    <property type="match status" value="1"/>
</dbReference>
<proteinExistence type="inferred from homology"/>
<gene>
    <name evidence="4" type="ORF">M2B19_27310</name>
</gene>
<dbReference type="NCBIfam" id="NF033516">
    <property type="entry name" value="transpos_IS3"/>
    <property type="match status" value="1"/>
</dbReference>
<dbReference type="InterPro" id="IPR009057">
    <property type="entry name" value="Homeodomain-like_sf"/>
</dbReference>
<accession>A0AAJ6LR85</accession>
<protein>
    <submittedName>
        <fullName evidence="4">IS3 family transposase</fullName>
    </submittedName>
</protein>
<dbReference type="PANTHER" id="PTHR47515:SF1">
    <property type="entry name" value="BLR2054 PROTEIN"/>
    <property type="match status" value="1"/>
</dbReference>
<dbReference type="InterPro" id="IPR012337">
    <property type="entry name" value="RNaseH-like_sf"/>
</dbReference>
<sequence>MKKRFSDEQIISILREAEAGVPARELCRKHAISDATFYIWRKKYGGMEVPEVKRLKSLEEENARLKKLLAEAMLDKEALQVALGRKLLTTDQKREAVMLMCDATGLSQRRACRLTGLSLSTCRYEAHRPAADAHLSGRITELALERRRFGYRRIWQLLRREGLHVNHKRVYRLYHLSGLGVKRRRRRKGLATERLPLLRPAAPNLTWSMDFVMDALSTGRRIKCLTCVDDFTKECLTVTVAFGISGVQVTRILDSIALFRGYPATIRTDQGPEFTCRALDQWAFEHGVELRLIQPGKPTQNRFIESFNGRFRDECLNEHWFSDIVHARKIINDWRQDYNECRPHSTLNYQTPSEFAAGWRKGHSENEDSDVTN</sequence>
<dbReference type="SUPFAM" id="SSF53098">
    <property type="entry name" value="Ribonuclease H-like"/>
    <property type="match status" value="1"/>
</dbReference>
<organism evidence="4 5">
    <name type="scientific">Enterobacter kobei</name>
    <dbReference type="NCBI Taxonomy" id="208224"/>
    <lineage>
        <taxon>Bacteria</taxon>
        <taxon>Pseudomonadati</taxon>
        <taxon>Pseudomonadota</taxon>
        <taxon>Gammaproteobacteria</taxon>
        <taxon>Enterobacterales</taxon>
        <taxon>Enterobacteriaceae</taxon>
        <taxon>Enterobacter</taxon>
        <taxon>Enterobacter cloacae complex</taxon>
    </lineage>
</organism>
<keyword evidence="2" id="KW-0175">Coiled coil</keyword>
<dbReference type="EMBL" id="CP096851">
    <property type="protein sequence ID" value="WMT68903.1"/>
    <property type="molecule type" value="Genomic_DNA"/>
</dbReference>
<dbReference type="InterPro" id="IPR025948">
    <property type="entry name" value="HTH-like_dom"/>
</dbReference>
<name>A0AAJ6LR85_9ENTR</name>
<dbReference type="AlphaFoldDB" id="A0AAJ6LR85"/>
<dbReference type="Pfam" id="PF13276">
    <property type="entry name" value="HTH_21"/>
    <property type="match status" value="1"/>
</dbReference>
<feature type="coiled-coil region" evidence="2">
    <location>
        <begin position="55"/>
        <end position="82"/>
    </location>
</feature>
<comment type="similarity">
    <text evidence="1">Belongs to the transposase 8 family.</text>
</comment>
<reference evidence="4" key="1">
    <citation type="submission" date="2022-04" db="EMBL/GenBank/DDBJ databases">
        <title>Co-occurrence of mcr-9 and blaNDM-1 in multidrug-resistant Enterobacter kobei strain isolated from an infant with urinary infection.</title>
        <authorList>
            <person name="Zeng H."/>
        </authorList>
    </citation>
    <scope>NUCLEOTIDE SEQUENCE</scope>
    <source>
        <strain evidence="4">EC1382</strain>
        <plasmid evidence="4">pEC1382-2</plasmid>
    </source>
</reference>
<dbReference type="InterPro" id="IPR002514">
    <property type="entry name" value="Transposase_8"/>
</dbReference>
<evidence type="ECO:0000256" key="2">
    <source>
        <dbReference type="SAM" id="Coils"/>
    </source>
</evidence>
<dbReference type="GO" id="GO:0003677">
    <property type="term" value="F:DNA binding"/>
    <property type="evidence" value="ECO:0007669"/>
    <property type="project" value="InterPro"/>
</dbReference>
<dbReference type="PROSITE" id="PS50994">
    <property type="entry name" value="INTEGRASE"/>
    <property type="match status" value="1"/>
</dbReference>
<dbReference type="GO" id="GO:0015074">
    <property type="term" value="P:DNA integration"/>
    <property type="evidence" value="ECO:0007669"/>
    <property type="project" value="InterPro"/>
</dbReference>
<dbReference type="GO" id="GO:0006313">
    <property type="term" value="P:DNA transposition"/>
    <property type="evidence" value="ECO:0007669"/>
    <property type="project" value="InterPro"/>
</dbReference>
<dbReference type="InterPro" id="IPR001584">
    <property type="entry name" value="Integrase_cat-core"/>
</dbReference>
<evidence type="ECO:0000259" key="3">
    <source>
        <dbReference type="PROSITE" id="PS50994"/>
    </source>
</evidence>
<evidence type="ECO:0000313" key="5">
    <source>
        <dbReference type="Proteomes" id="UP001228563"/>
    </source>
</evidence>
<evidence type="ECO:0000313" key="4">
    <source>
        <dbReference type="EMBL" id="WMT68903.1"/>
    </source>
</evidence>
<dbReference type="RefSeq" id="WP_089046468.1">
    <property type="nucleotide sequence ID" value="NZ_CP096851.1"/>
</dbReference>
<dbReference type="PANTHER" id="PTHR47515">
    <property type="entry name" value="LOW CALCIUM RESPONSE LOCUS PROTEIN T"/>
    <property type="match status" value="1"/>
</dbReference>
<feature type="domain" description="Integrase catalytic" evidence="3">
    <location>
        <begin position="199"/>
        <end position="360"/>
    </location>
</feature>
<dbReference type="Pfam" id="PF13683">
    <property type="entry name" value="rve_3"/>
    <property type="match status" value="1"/>
</dbReference>
<dbReference type="InterPro" id="IPR036397">
    <property type="entry name" value="RNaseH_sf"/>
</dbReference>
<keyword evidence="4" id="KW-0614">Plasmid</keyword>